<comment type="caution">
    <text evidence="1">The sequence shown here is derived from an EMBL/GenBank/DDBJ whole genome shotgun (WGS) entry which is preliminary data.</text>
</comment>
<sequence length="303" mass="35077">MKTIFVVLGVFSLSISNAQHGANELYRSGEKYNSTVYQLNNTENQRVTQTKNEAVYRIKILNNVKTDAYIVTFGLIQEAKSVKECNAKINQRIQGFKSAAKNLGIKEDEMYVDFITQNKIYDYVSETQGSQVKLNQVDAGFEIKKNVILRFSNRVSFDDLVEKASDFEIHNIIKVDYVNLNADKIYEQMFEEAHKLLQIRKNQMSKHIEEGSEDEPTIQISFVALSPTSQYKNFQAFETSELSYSNNSRYSDKHVIRQEERKSKTFYYDGLNPQGYDKIINANTPVVGMQYVMEITMTYRKKQ</sequence>
<protein>
    <submittedName>
        <fullName evidence="1">Uncharacterized protein DUF541</fullName>
    </submittedName>
</protein>
<dbReference type="InterPro" id="IPR007497">
    <property type="entry name" value="SIMPL/DUF541"/>
</dbReference>
<gene>
    <name evidence="1" type="ORF">B0I10_10559</name>
</gene>
<dbReference type="Pfam" id="PF04402">
    <property type="entry name" value="SIMPL"/>
    <property type="match status" value="1"/>
</dbReference>
<dbReference type="RefSeq" id="WP_112085645.1">
    <property type="nucleotide sequence ID" value="NZ_QLSV01000005.1"/>
</dbReference>
<dbReference type="OrthoDB" id="1228710at2"/>
<accession>A0A328WQC8</accession>
<evidence type="ECO:0000313" key="1">
    <source>
        <dbReference type="EMBL" id="RAR48451.1"/>
    </source>
</evidence>
<evidence type="ECO:0000313" key="2">
    <source>
        <dbReference type="Proteomes" id="UP000249518"/>
    </source>
</evidence>
<dbReference type="Gene3D" id="3.30.70.2970">
    <property type="entry name" value="Protein of unknown function (DUF541), domain 2"/>
    <property type="match status" value="1"/>
</dbReference>
<dbReference type="Proteomes" id="UP000249518">
    <property type="component" value="Unassembled WGS sequence"/>
</dbReference>
<dbReference type="EMBL" id="QLSV01000005">
    <property type="protein sequence ID" value="RAR48451.1"/>
    <property type="molecule type" value="Genomic_DNA"/>
</dbReference>
<proteinExistence type="predicted"/>
<reference evidence="1 2" key="1">
    <citation type="submission" date="2018-06" db="EMBL/GenBank/DDBJ databases">
        <title>Genomic Encyclopedia of Type Strains, Phase III (KMG-III): the genomes of soil and plant-associated and newly described type strains.</title>
        <authorList>
            <person name="Whitman W."/>
        </authorList>
    </citation>
    <scope>NUCLEOTIDE SEQUENCE [LARGE SCALE GENOMIC DNA]</scope>
    <source>
        <strain evidence="1 2">CGMCC 1.12504</strain>
    </source>
</reference>
<name>A0A328WQC8_9FLAO</name>
<keyword evidence="2" id="KW-1185">Reference proteome</keyword>
<dbReference type="AlphaFoldDB" id="A0A328WQC8"/>
<organism evidence="1 2">
    <name type="scientific">Flavobacterium lacus</name>
    <dbReference type="NCBI Taxonomy" id="1353778"/>
    <lineage>
        <taxon>Bacteria</taxon>
        <taxon>Pseudomonadati</taxon>
        <taxon>Bacteroidota</taxon>
        <taxon>Flavobacteriia</taxon>
        <taxon>Flavobacteriales</taxon>
        <taxon>Flavobacteriaceae</taxon>
        <taxon>Flavobacterium</taxon>
    </lineage>
</organism>